<dbReference type="Gene3D" id="3.20.20.80">
    <property type="entry name" value="Glycosidases"/>
    <property type="match status" value="1"/>
</dbReference>
<keyword evidence="3" id="KW-0146">Chitin degradation</keyword>
<dbReference type="SMART" id="SM00636">
    <property type="entry name" value="Glyco_18"/>
    <property type="match status" value="1"/>
</dbReference>
<dbReference type="SUPFAM" id="SSF51445">
    <property type="entry name" value="(Trans)glycosidases"/>
    <property type="match status" value="1"/>
</dbReference>
<dbReference type="Proteomes" id="UP000298327">
    <property type="component" value="Unassembled WGS sequence"/>
</dbReference>
<accession>A0A4Y9YXT3</accession>
<dbReference type="Gene3D" id="3.10.50.10">
    <property type="match status" value="1"/>
</dbReference>
<feature type="signal peptide" evidence="9">
    <location>
        <begin position="1"/>
        <end position="19"/>
    </location>
</feature>
<evidence type="ECO:0000256" key="4">
    <source>
        <dbReference type="ARBA" id="ARBA00023277"/>
    </source>
</evidence>
<dbReference type="PROSITE" id="PS51910">
    <property type="entry name" value="GH18_2"/>
    <property type="match status" value="1"/>
</dbReference>
<evidence type="ECO:0000256" key="7">
    <source>
        <dbReference type="RuleBase" id="RU000489"/>
    </source>
</evidence>
<dbReference type="GO" id="GO:0005576">
    <property type="term" value="C:extracellular region"/>
    <property type="evidence" value="ECO:0007669"/>
    <property type="project" value="TreeGrafter"/>
</dbReference>
<name>A0A4Y9YXT3_9AGAM</name>
<sequence length="410" mass="44077">MFSFLPLAILLAGASLNEALHIPYAHRHSRSRRDANTDLVAASWYAGWHSDDVPLANVSWNKYTHMIYSFALTSADGSMVTLADSDKELLPQFVQTAHANNVKALLSVGGWTGGQYFSTNVADASNRTSFVSALTDLAKQYSLDGIDFDWEYPNNVGIGCNTNSTADVDNLLQLLQELRADPAGSQFFLTATTPILPWNDASGSPATNLSGFADTLDYLAIMNYDVYGSFSATAGPNSPLNDTCTSSANQQGSAATAITAWNAAGIPMNKLVLGVPAYGHSFRVAQADALPSEYNGALALYPKFDQNVANQPLGDSWDTTDRPDGGWLAENGTFGGADGIKYAWDECSQTPFLYNSTSEVYVAYDDATSYQMKGNFVKSNGLRGFAMWETGGDYKDILVNSIRSAAGFSS</sequence>
<dbReference type="InterPro" id="IPR011583">
    <property type="entry name" value="Chitinase_II/V-like_cat"/>
</dbReference>
<evidence type="ECO:0000256" key="9">
    <source>
        <dbReference type="SAM" id="SignalP"/>
    </source>
</evidence>
<dbReference type="InterPro" id="IPR050314">
    <property type="entry name" value="Glycosyl_Hydrlase_18"/>
</dbReference>
<proteinExistence type="inferred from homology"/>
<evidence type="ECO:0000256" key="5">
    <source>
        <dbReference type="ARBA" id="ARBA00023295"/>
    </source>
</evidence>
<evidence type="ECO:0000256" key="3">
    <source>
        <dbReference type="ARBA" id="ARBA00023024"/>
    </source>
</evidence>
<dbReference type="GO" id="GO:0008843">
    <property type="term" value="F:endochitinase activity"/>
    <property type="evidence" value="ECO:0007669"/>
    <property type="project" value="UniProtKB-EC"/>
</dbReference>
<dbReference type="AlphaFoldDB" id="A0A4Y9YXT3"/>
<dbReference type="Pfam" id="PF00704">
    <property type="entry name" value="Glyco_hydro_18"/>
    <property type="match status" value="1"/>
</dbReference>
<dbReference type="STRING" id="205917.A0A4Y9YXT3"/>
<comment type="similarity">
    <text evidence="8">Belongs to the glycosyl hydrolase 18 family.</text>
</comment>
<evidence type="ECO:0000256" key="1">
    <source>
        <dbReference type="ARBA" id="ARBA00000822"/>
    </source>
</evidence>
<comment type="caution">
    <text evidence="11">The sequence shown here is derived from an EMBL/GenBank/DDBJ whole genome shotgun (WGS) entry which is preliminary data.</text>
</comment>
<keyword evidence="9" id="KW-0732">Signal</keyword>
<keyword evidence="12" id="KW-1185">Reference proteome</keyword>
<dbReference type="PANTHER" id="PTHR11177">
    <property type="entry name" value="CHITINASE"/>
    <property type="match status" value="1"/>
</dbReference>
<dbReference type="GO" id="GO:0006032">
    <property type="term" value="P:chitin catabolic process"/>
    <property type="evidence" value="ECO:0007669"/>
    <property type="project" value="UniProtKB-KW"/>
</dbReference>
<evidence type="ECO:0000313" key="11">
    <source>
        <dbReference type="EMBL" id="TFY66433.1"/>
    </source>
</evidence>
<evidence type="ECO:0000259" key="10">
    <source>
        <dbReference type="PROSITE" id="PS51910"/>
    </source>
</evidence>
<gene>
    <name evidence="11" type="ORF">EVG20_g4659</name>
</gene>
<dbReference type="InterPro" id="IPR001223">
    <property type="entry name" value="Glyco_hydro18_cat"/>
</dbReference>
<dbReference type="GO" id="GO:0000272">
    <property type="term" value="P:polysaccharide catabolic process"/>
    <property type="evidence" value="ECO:0007669"/>
    <property type="project" value="UniProtKB-KW"/>
</dbReference>
<keyword evidence="2 7" id="KW-0378">Hydrolase</keyword>
<feature type="domain" description="GH18" evidence="10">
    <location>
        <begin position="39"/>
        <end position="409"/>
    </location>
</feature>
<feature type="chain" id="PRO_5021373074" description="GH18 domain-containing protein" evidence="9">
    <location>
        <begin position="20"/>
        <end position="410"/>
    </location>
</feature>
<organism evidence="11 12">
    <name type="scientific">Dentipellis fragilis</name>
    <dbReference type="NCBI Taxonomy" id="205917"/>
    <lineage>
        <taxon>Eukaryota</taxon>
        <taxon>Fungi</taxon>
        <taxon>Dikarya</taxon>
        <taxon>Basidiomycota</taxon>
        <taxon>Agaricomycotina</taxon>
        <taxon>Agaricomycetes</taxon>
        <taxon>Russulales</taxon>
        <taxon>Hericiaceae</taxon>
        <taxon>Dentipellis</taxon>
    </lineage>
</organism>
<dbReference type="InterPro" id="IPR001579">
    <property type="entry name" value="Glyco_hydro_18_chit_AS"/>
</dbReference>
<evidence type="ECO:0000256" key="2">
    <source>
        <dbReference type="ARBA" id="ARBA00022801"/>
    </source>
</evidence>
<dbReference type="SUPFAM" id="SSF54556">
    <property type="entry name" value="Chitinase insertion domain"/>
    <property type="match status" value="1"/>
</dbReference>
<keyword evidence="5 7" id="KW-0326">Glycosidase</keyword>
<dbReference type="InterPro" id="IPR029070">
    <property type="entry name" value="Chitinase_insertion_sf"/>
</dbReference>
<keyword evidence="4" id="KW-0119">Carbohydrate metabolism</keyword>
<protein>
    <recommendedName>
        <fullName evidence="10">GH18 domain-containing protein</fullName>
    </recommendedName>
</protein>
<evidence type="ECO:0000256" key="8">
    <source>
        <dbReference type="RuleBase" id="RU004453"/>
    </source>
</evidence>
<dbReference type="PROSITE" id="PS01095">
    <property type="entry name" value="GH18_1"/>
    <property type="match status" value="1"/>
</dbReference>
<reference evidence="11 12" key="1">
    <citation type="submission" date="2019-02" db="EMBL/GenBank/DDBJ databases">
        <title>Genome sequencing of the rare red list fungi Dentipellis fragilis.</title>
        <authorList>
            <person name="Buettner E."/>
            <person name="Kellner H."/>
        </authorList>
    </citation>
    <scope>NUCLEOTIDE SEQUENCE [LARGE SCALE GENOMIC DNA]</scope>
    <source>
        <strain evidence="11 12">DSM 105465</strain>
    </source>
</reference>
<dbReference type="InterPro" id="IPR017853">
    <property type="entry name" value="GH"/>
</dbReference>
<evidence type="ECO:0000256" key="6">
    <source>
        <dbReference type="ARBA" id="ARBA00023326"/>
    </source>
</evidence>
<dbReference type="OrthoDB" id="73875at2759"/>
<evidence type="ECO:0000313" key="12">
    <source>
        <dbReference type="Proteomes" id="UP000298327"/>
    </source>
</evidence>
<dbReference type="EMBL" id="SEOQ01000248">
    <property type="protein sequence ID" value="TFY66433.1"/>
    <property type="molecule type" value="Genomic_DNA"/>
</dbReference>
<keyword evidence="6" id="KW-0624">Polysaccharide degradation</keyword>
<dbReference type="PANTHER" id="PTHR11177:SF392">
    <property type="entry name" value="HAP41P"/>
    <property type="match status" value="1"/>
</dbReference>
<dbReference type="GO" id="GO:0008061">
    <property type="term" value="F:chitin binding"/>
    <property type="evidence" value="ECO:0007669"/>
    <property type="project" value="InterPro"/>
</dbReference>
<comment type="catalytic activity">
    <reaction evidence="1">
        <text>Random endo-hydrolysis of N-acetyl-beta-D-glucosaminide (1-&gt;4)-beta-linkages in chitin and chitodextrins.</text>
        <dbReference type="EC" id="3.2.1.14"/>
    </reaction>
</comment>